<dbReference type="AlphaFoldDB" id="A0A699XMP2"/>
<feature type="signal peptide" evidence="1">
    <location>
        <begin position="1"/>
        <end position="20"/>
    </location>
</feature>
<organism evidence="2">
    <name type="scientific">Tanacetum cinerariifolium</name>
    <name type="common">Dalmatian daisy</name>
    <name type="synonym">Chrysanthemum cinerariifolium</name>
    <dbReference type="NCBI Taxonomy" id="118510"/>
    <lineage>
        <taxon>Eukaryota</taxon>
        <taxon>Viridiplantae</taxon>
        <taxon>Streptophyta</taxon>
        <taxon>Embryophyta</taxon>
        <taxon>Tracheophyta</taxon>
        <taxon>Spermatophyta</taxon>
        <taxon>Magnoliopsida</taxon>
        <taxon>eudicotyledons</taxon>
        <taxon>Gunneridae</taxon>
        <taxon>Pentapetalae</taxon>
        <taxon>asterids</taxon>
        <taxon>campanulids</taxon>
        <taxon>Asterales</taxon>
        <taxon>Asteraceae</taxon>
        <taxon>Asteroideae</taxon>
        <taxon>Anthemideae</taxon>
        <taxon>Anthemidinae</taxon>
        <taxon>Tanacetum</taxon>
    </lineage>
</organism>
<name>A0A699XMP2_TANCI</name>
<comment type="caution">
    <text evidence="2">The sequence shown here is derived from an EMBL/GenBank/DDBJ whole genome shotgun (WGS) entry which is preliminary data.</text>
</comment>
<protein>
    <submittedName>
        <fullName evidence="2">Uncharacterized protein</fullName>
    </submittedName>
</protein>
<keyword evidence="1" id="KW-0732">Signal</keyword>
<proteinExistence type="predicted"/>
<feature type="chain" id="PRO_5025414197" evidence="1">
    <location>
        <begin position="21"/>
        <end position="79"/>
    </location>
</feature>
<evidence type="ECO:0000256" key="1">
    <source>
        <dbReference type="SAM" id="SignalP"/>
    </source>
</evidence>
<dbReference type="EMBL" id="BKCJ011878696">
    <property type="protein sequence ID" value="GFD60513.1"/>
    <property type="molecule type" value="Genomic_DNA"/>
</dbReference>
<reference evidence="2" key="1">
    <citation type="journal article" date="2019" name="Sci. Rep.">
        <title>Draft genome of Tanacetum cinerariifolium, the natural source of mosquito coil.</title>
        <authorList>
            <person name="Yamashiro T."/>
            <person name="Shiraishi A."/>
            <person name="Satake H."/>
            <person name="Nakayama K."/>
        </authorList>
    </citation>
    <scope>NUCLEOTIDE SEQUENCE</scope>
</reference>
<evidence type="ECO:0000313" key="2">
    <source>
        <dbReference type="EMBL" id="GFD60513.1"/>
    </source>
</evidence>
<accession>A0A699XMP2</accession>
<feature type="non-terminal residue" evidence="2">
    <location>
        <position position="79"/>
    </location>
</feature>
<gene>
    <name evidence="2" type="ORF">Tci_932482</name>
</gene>
<sequence>MSRFFRLLLGSLFLTTAAQAQNSDDQYREPLQQVLEEIQQRYGVKIRPDAAMVKDKYVTYAEWRFRPDVDETLRSVLAP</sequence>